<dbReference type="Pfam" id="PF00990">
    <property type="entry name" value="GGDEF"/>
    <property type="match status" value="1"/>
</dbReference>
<accession>A0A0B5QXQ7</accession>
<dbReference type="PANTHER" id="PTHR45138:SF9">
    <property type="entry name" value="DIGUANYLATE CYCLASE DGCM-RELATED"/>
    <property type="match status" value="1"/>
</dbReference>
<dbReference type="CDD" id="cd01949">
    <property type="entry name" value="GGDEF"/>
    <property type="match status" value="1"/>
</dbReference>
<dbReference type="InterPro" id="IPR029787">
    <property type="entry name" value="Nucleotide_cyclase"/>
</dbReference>
<dbReference type="InterPro" id="IPR000160">
    <property type="entry name" value="GGDEF_dom"/>
</dbReference>
<dbReference type="STRING" id="1520.LF65_05239"/>
<dbReference type="EMBL" id="CP010086">
    <property type="protein sequence ID" value="AJH01764.1"/>
    <property type="molecule type" value="Genomic_DNA"/>
</dbReference>
<dbReference type="NCBIfam" id="TIGR00254">
    <property type="entry name" value="GGDEF"/>
    <property type="match status" value="1"/>
</dbReference>
<keyword evidence="2" id="KW-1003">Cell membrane</keyword>
<dbReference type="InterPro" id="IPR011620">
    <property type="entry name" value="Sig_transdc_His_kinase_LytS_TM"/>
</dbReference>
<feature type="transmembrane region" description="Helical" evidence="6">
    <location>
        <begin position="34"/>
        <end position="56"/>
    </location>
</feature>
<dbReference type="GO" id="GO:0043709">
    <property type="term" value="P:cell adhesion involved in single-species biofilm formation"/>
    <property type="evidence" value="ECO:0007669"/>
    <property type="project" value="TreeGrafter"/>
</dbReference>
<dbReference type="Pfam" id="PF07694">
    <property type="entry name" value="5TM-5TMR_LYT"/>
    <property type="match status" value="1"/>
</dbReference>
<feature type="transmembrane region" description="Helical" evidence="6">
    <location>
        <begin position="132"/>
        <end position="151"/>
    </location>
</feature>
<dbReference type="FunFam" id="3.30.70.270:FF:000001">
    <property type="entry name" value="Diguanylate cyclase domain protein"/>
    <property type="match status" value="1"/>
</dbReference>
<evidence type="ECO:0000256" key="3">
    <source>
        <dbReference type="ARBA" id="ARBA00022692"/>
    </source>
</evidence>
<dbReference type="GO" id="GO:0071555">
    <property type="term" value="P:cell wall organization"/>
    <property type="evidence" value="ECO:0007669"/>
    <property type="project" value="InterPro"/>
</dbReference>
<protein>
    <submittedName>
        <fullName evidence="8">Diguanylate cyclase</fullName>
    </submittedName>
</protein>
<dbReference type="InterPro" id="IPR043128">
    <property type="entry name" value="Rev_trsase/Diguanyl_cyclase"/>
</dbReference>
<dbReference type="Proteomes" id="UP000031866">
    <property type="component" value="Chromosome"/>
</dbReference>
<keyword evidence="3 6" id="KW-0812">Transmembrane</keyword>
<evidence type="ECO:0000256" key="5">
    <source>
        <dbReference type="ARBA" id="ARBA00023136"/>
    </source>
</evidence>
<feature type="transmembrane region" description="Helical" evidence="6">
    <location>
        <begin position="157"/>
        <end position="179"/>
    </location>
</feature>
<dbReference type="InterPro" id="IPR050469">
    <property type="entry name" value="Diguanylate_Cyclase"/>
</dbReference>
<dbReference type="PROSITE" id="PS50887">
    <property type="entry name" value="GGDEF"/>
    <property type="match status" value="1"/>
</dbReference>
<evidence type="ECO:0000313" key="8">
    <source>
        <dbReference type="EMBL" id="AJH01764.1"/>
    </source>
</evidence>
<dbReference type="AlphaFoldDB" id="A0A0B5QXQ7"/>
<dbReference type="GO" id="GO:0005886">
    <property type="term" value="C:plasma membrane"/>
    <property type="evidence" value="ECO:0007669"/>
    <property type="project" value="UniProtKB-SubCell"/>
</dbReference>
<dbReference type="OrthoDB" id="9805474at2"/>
<dbReference type="SUPFAM" id="SSF55073">
    <property type="entry name" value="Nucleotide cyclase"/>
    <property type="match status" value="1"/>
</dbReference>
<dbReference type="GO" id="GO:1902201">
    <property type="term" value="P:negative regulation of bacterial-type flagellum-dependent cell motility"/>
    <property type="evidence" value="ECO:0007669"/>
    <property type="project" value="TreeGrafter"/>
</dbReference>
<feature type="transmembrane region" description="Helical" evidence="6">
    <location>
        <begin position="99"/>
        <end position="120"/>
    </location>
</feature>
<name>A0A0B5QXQ7_CLOBE</name>
<evidence type="ECO:0000256" key="1">
    <source>
        <dbReference type="ARBA" id="ARBA00004651"/>
    </source>
</evidence>
<dbReference type="GO" id="GO:0000155">
    <property type="term" value="F:phosphorelay sensor kinase activity"/>
    <property type="evidence" value="ECO:0007669"/>
    <property type="project" value="InterPro"/>
</dbReference>
<feature type="domain" description="GGDEF" evidence="7">
    <location>
        <begin position="226"/>
        <end position="356"/>
    </location>
</feature>
<dbReference type="Gene3D" id="3.30.70.270">
    <property type="match status" value="1"/>
</dbReference>
<dbReference type="GO" id="GO:0052621">
    <property type="term" value="F:diguanylate cyclase activity"/>
    <property type="evidence" value="ECO:0007669"/>
    <property type="project" value="TreeGrafter"/>
</dbReference>
<keyword evidence="4 6" id="KW-1133">Transmembrane helix</keyword>
<keyword evidence="5 6" id="KW-0472">Membrane</keyword>
<organism evidence="8 9">
    <name type="scientific">Clostridium beijerinckii</name>
    <name type="common">Clostridium MP</name>
    <dbReference type="NCBI Taxonomy" id="1520"/>
    <lineage>
        <taxon>Bacteria</taxon>
        <taxon>Bacillati</taxon>
        <taxon>Bacillota</taxon>
        <taxon>Clostridia</taxon>
        <taxon>Eubacteriales</taxon>
        <taxon>Clostridiaceae</taxon>
        <taxon>Clostridium</taxon>
    </lineage>
</organism>
<dbReference type="SMART" id="SM00267">
    <property type="entry name" value="GGDEF"/>
    <property type="match status" value="1"/>
</dbReference>
<proteinExistence type="predicted"/>
<evidence type="ECO:0000313" key="9">
    <source>
        <dbReference type="Proteomes" id="UP000031866"/>
    </source>
</evidence>
<gene>
    <name evidence="8" type="ORF">LF65_05239</name>
</gene>
<evidence type="ECO:0000256" key="6">
    <source>
        <dbReference type="SAM" id="Phobius"/>
    </source>
</evidence>
<dbReference type="PANTHER" id="PTHR45138">
    <property type="entry name" value="REGULATORY COMPONENTS OF SENSORY TRANSDUCTION SYSTEM"/>
    <property type="match status" value="1"/>
</dbReference>
<dbReference type="KEGG" id="cbei:LF65_05239"/>
<evidence type="ECO:0000256" key="2">
    <source>
        <dbReference type="ARBA" id="ARBA00022475"/>
    </source>
</evidence>
<comment type="subcellular location">
    <subcellularLocation>
        <location evidence="1">Cell membrane</location>
        <topology evidence="1">Multi-pass membrane protein</topology>
    </subcellularLocation>
</comment>
<evidence type="ECO:0000256" key="4">
    <source>
        <dbReference type="ARBA" id="ARBA00022989"/>
    </source>
</evidence>
<evidence type="ECO:0000259" key="7">
    <source>
        <dbReference type="PROSITE" id="PS50887"/>
    </source>
</evidence>
<dbReference type="RefSeq" id="WP_041900247.1">
    <property type="nucleotide sequence ID" value="NZ_CP010086.2"/>
</dbReference>
<reference evidence="9" key="1">
    <citation type="submission" date="2014-12" db="EMBL/GenBank/DDBJ databases">
        <title>Genome sequence of Clostridium beijerinckii strain 59B.</title>
        <authorList>
            <person name="Little G.T."/>
            <person name="Minton N.P."/>
        </authorList>
    </citation>
    <scope>NUCLEOTIDE SEQUENCE [LARGE SCALE GENOMIC DNA]</scope>
    <source>
        <strain evidence="9">59B</strain>
    </source>
</reference>
<feature type="transmembrane region" description="Helical" evidence="6">
    <location>
        <begin position="68"/>
        <end position="93"/>
    </location>
</feature>
<sequence>MLKLLFANAAMLISFLYLGSHILNDEFIKSNSKVKFKLCFGMLSGLSGCVLIFYGINLTHNTIIDFRIIPVIITSIYGGFISTFISVFIIILFRLTFFGINYSSLITSGNLFILLIIFTIISRYKINFSKKYFLMTIVNIISTIIWISLVLKDMNLILPALGNFVISIIIVSTVVYYELNYISKTNKMYKKLKVDSRKDFLTGLNNVRAFNGILDKTIRNTLQKKENLSILMIDIDFFKHINDTYGHHSGDLVLKQLSKILIDSCRTFDVISRNGGEEFTAVLLDCNYKHAVDIAEKIRKNVECNTFKLDNNATAKITVSIGISSYPDITKNINTLLSKADNALYLAKRTGRNKVC</sequence>